<dbReference type="InterPro" id="IPR001296">
    <property type="entry name" value="Glyco_trans_1"/>
</dbReference>
<dbReference type="SUPFAM" id="SSF53756">
    <property type="entry name" value="UDP-Glycosyltransferase/glycogen phosphorylase"/>
    <property type="match status" value="1"/>
</dbReference>
<protein>
    <submittedName>
        <fullName evidence="3">Glycosyltransferase</fullName>
    </submittedName>
</protein>
<accession>A0A2U9IIN3</accession>
<evidence type="ECO:0000259" key="2">
    <source>
        <dbReference type="Pfam" id="PF00534"/>
    </source>
</evidence>
<name>A0A2U9IIN3_9CREN</name>
<dbReference type="Gene3D" id="3.40.50.11090">
    <property type="match status" value="1"/>
</dbReference>
<dbReference type="PANTHER" id="PTHR46401">
    <property type="entry name" value="GLYCOSYLTRANSFERASE WBBK-RELATED"/>
    <property type="match status" value="1"/>
</dbReference>
<dbReference type="AlphaFoldDB" id="A0A2U9IIN3"/>
<dbReference type="GO" id="GO:0016757">
    <property type="term" value="F:glycosyltransferase activity"/>
    <property type="evidence" value="ECO:0007669"/>
    <property type="project" value="InterPro"/>
</dbReference>
<keyword evidence="4" id="KW-1185">Reference proteome</keyword>
<dbReference type="CDD" id="cd03801">
    <property type="entry name" value="GT4_PimA-like"/>
    <property type="match status" value="1"/>
</dbReference>
<dbReference type="Proteomes" id="UP000248044">
    <property type="component" value="Chromosome"/>
</dbReference>
<feature type="domain" description="Glycosyl transferase family 1" evidence="2">
    <location>
        <begin position="200"/>
        <end position="346"/>
    </location>
</feature>
<dbReference type="Pfam" id="PF00534">
    <property type="entry name" value="Glycos_transf_1"/>
    <property type="match status" value="1"/>
</dbReference>
<sequence>MVNITFVMYGLGGTGGDQEIYRIANRLSEDGHEVNIVTLVGWGYSGYNPVKNAKIITQPKILRPIFSIQYLLEFNKKFHKFSFLTKIPYKINLKILEYLIKKNKGDIIIATVWYTIPAVYKAGGKYCFCQDVIESWYEEDQWKGVKNAISKSFSLPMTMLSISNYTTSYLRKFSNTNKIINIGNFIADDFFNCEYLPPSSRPRVISTIARHEAHKGFDVFVKAIEEVYSRRNDFSVKILNKDDIKLNLNFPYKEVKRLRVDELKNFYASSYIIIYPSTRESFGLVGLEAMACGTPVIMTNTEGSKEYAVDGVNAIIVPINDYKAIAKNIEFLLDNPPIADKISINGLETAKQFQFKDFMRRFKEAIGLK</sequence>
<evidence type="ECO:0000313" key="3">
    <source>
        <dbReference type="EMBL" id="AWR95902.1"/>
    </source>
</evidence>
<reference evidence="3 4" key="1">
    <citation type="submission" date="2018-05" db="EMBL/GenBank/DDBJ databases">
        <title>Complete Genome Sequences of Extremely Thermoacidophilic, Metal-Mobilizing Type-Strain Members of the Archaeal Family Sulfolobaceae: Acidianus brierleyi DSM-1651T, Acidianus sulfidivorans DSM-18786T, Metallosphaera hakonensis DSM-7519T, and Metallosphaera prunae DSM-10039T.</title>
        <authorList>
            <person name="Counts J.A."/>
            <person name="Kelly R.M."/>
        </authorList>
    </citation>
    <scope>NUCLEOTIDE SEQUENCE [LARGE SCALE GENOMIC DNA]</scope>
    <source>
        <strain evidence="3 4">DSM 1651</strain>
    </source>
</reference>
<keyword evidence="1 3" id="KW-0808">Transferase</keyword>
<dbReference type="OrthoDB" id="42754at2157"/>
<proteinExistence type="predicted"/>
<evidence type="ECO:0000256" key="1">
    <source>
        <dbReference type="ARBA" id="ARBA00022679"/>
    </source>
</evidence>
<organism evidence="3 4">
    <name type="scientific">Acidianus brierleyi</name>
    <dbReference type="NCBI Taxonomy" id="41673"/>
    <lineage>
        <taxon>Archaea</taxon>
        <taxon>Thermoproteota</taxon>
        <taxon>Thermoprotei</taxon>
        <taxon>Sulfolobales</taxon>
        <taxon>Sulfolobaceae</taxon>
        <taxon>Acidianus</taxon>
    </lineage>
</organism>
<dbReference type="PANTHER" id="PTHR46401:SF2">
    <property type="entry name" value="GLYCOSYLTRANSFERASE WBBK-RELATED"/>
    <property type="match status" value="1"/>
</dbReference>
<dbReference type="Gene3D" id="3.40.50.2000">
    <property type="entry name" value="Glycogen Phosphorylase B"/>
    <property type="match status" value="1"/>
</dbReference>
<gene>
    <name evidence="3" type="ORF">DFR85_04265</name>
</gene>
<dbReference type="EMBL" id="CP029289">
    <property type="protein sequence ID" value="AWR95902.1"/>
    <property type="molecule type" value="Genomic_DNA"/>
</dbReference>
<evidence type="ECO:0000313" key="4">
    <source>
        <dbReference type="Proteomes" id="UP000248044"/>
    </source>
</evidence>
<dbReference type="KEGG" id="abri:DFR85_04265"/>